<accession>A0A858QB49</accession>
<dbReference type="SUPFAM" id="SSF54909">
    <property type="entry name" value="Dimeric alpha+beta barrel"/>
    <property type="match status" value="1"/>
</dbReference>
<protein>
    <submittedName>
        <fullName evidence="3">YciI family protein</fullName>
    </submittedName>
</protein>
<reference evidence="4" key="1">
    <citation type="submission" date="2019-12" db="EMBL/GenBank/DDBJ databases">
        <authorList>
            <person name="Awala S.I."/>
            <person name="Rhee S.K."/>
        </authorList>
    </citation>
    <scope>NUCLEOTIDE SEQUENCE [LARGE SCALE GENOMIC DNA]</scope>
    <source>
        <strain evidence="4">IM1</strain>
    </source>
</reference>
<keyword evidence="4" id="KW-1185">Reference proteome</keyword>
<proteinExistence type="inferred from homology"/>
<gene>
    <name evidence="3" type="ORF">GNH96_13670</name>
</gene>
<dbReference type="InterPro" id="IPR005545">
    <property type="entry name" value="YCII"/>
</dbReference>
<dbReference type="Pfam" id="PF03795">
    <property type="entry name" value="YCII"/>
    <property type="match status" value="1"/>
</dbReference>
<organism evidence="3 4">
    <name type="scientific">Methylococcus geothermalis</name>
    <dbReference type="NCBI Taxonomy" id="2681310"/>
    <lineage>
        <taxon>Bacteria</taxon>
        <taxon>Pseudomonadati</taxon>
        <taxon>Pseudomonadota</taxon>
        <taxon>Gammaproteobacteria</taxon>
        <taxon>Methylococcales</taxon>
        <taxon>Methylococcaceae</taxon>
        <taxon>Methylococcus</taxon>
    </lineage>
</organism>
<dbReference type="RefSeq" id="WP_169604183.1">
    <property type="nucleotide sequence ID" value="NZ_CP046565.1"/>
</dbReference>
<evidence type="ECO:0000259" key="2">
    <source>
        <dbReference type="Pfam" id="PF03795"/>
    </source>
</evidence>
<feature type="domain" description="YCII-related" evidence="2">
    <location>
        <begin position="1"/>
        <end position="114"/>
    </location>
</feature>
<comment type="similarity">
    <text evidence="1">Belongs to the YciI family.</text>
</comment>
<dbReference type="PANTHER" id="PTHR35174">
    <property type="entry name" value="BLL7171 PROTEIN-RELATED"/>
    <property type="match status" value="1"/>
</dbReference>
<evidence type="ECO:0000313" key="3">
    <source>
        <dbReference type="EMBL" id="QJD30906.1"/>
    </source>
</evidence>
<dbReference type="InterPro" id="IPR011008">
    <property type="entry name" value="Dimeric_a/b-barrel"/>
</dbReference>
<dbReference type="Proteomes" id="UP000503004">
    <property type="component" value="Chromosome"/>
</dbReference>
<dbReference type="KEGG" id="metu:GNH96_13670"/>
<dbReference type="Gene3D" id="3.30.70.1060">
    <property type="entry name" value="Dimeric alpha+beta barrel"/>
    <property type="match status" value="1"/>
</dbReference>
<sequence length="126" mass="14173">MKYLCLAYEEEQKLNDLSREEWDALRGETLAYVDELRNSGHLLATHALQSVRTATTVRVGGGRLSATDGPFAETKEQLGGFFLIEARDLNEAVHIASRWPSARLGSIEVRPIEELLKPESRYGRTK</sequence>
<dbReference type="AlphaFoldDB" id="A0A858QB49"/>
<evidence type="ECO:0000313" key="4">
    <source>
        <dbReference type="Proteomes" id="UP000503004"/>
    </source>
</evidence>
<name>A0A858QB49_9GAMM</name>
<evidence type="ECO:0000256" key="1">
    <source>
        <dbReference type="ARBA" id="ARBA00007689"/>
    </source>
</evidence>
<dbReference type="EMBL" id="CP046565">
    <property type="protein sequence ID" value="QJD30906.1"/>
    <property type="molecule type" value="Genomic_DNA"/>
</dbReference>
<dbReference type="PANTHER" id="PTHR35174:SF3">
    <property type="entry name" value="BLL7171 PROTEIN"/>
    <property type="match status" value="1"/>
</dbReference>